<dbReference type="GO" id="GO:0003676">
    <property type="term" value="F:nucleic acid binding"/>
    <property type="evidence" value="ECO:0007669"/>
    <property type="project" value="InterPro"/>
</dbReference>
<protein>
    <recommendedName>
        <fullName evidence="1">RNase H type-1 domain-containing protein</fullName>
    </recommendedName>
</protein>
<dbReference type="Proteomes" id="UP001281410">
    <property type="component" value="Unassembled WGS sequence"/>
</dbReference>
<dbReference type="EMBL" id="JANJYJ010000005">
    <property type="protein sequence ID" value="KAK3210631.1"/>
    <property type="molecule type" value="Genomic_DNA"/>
</dbReference>
<evidence type="ECO:0000313" key="2">
    <source>
        <dbReference type="EMBL" id="KAK3210631.1"/>
    </source>
</evidence>
<accession>A0AAE0ABL5</accession>
<dbReference type="PANTHER" id="PTHR47074">
    <property type="entry name" value="BNAC02G40300D PROTEIN"/>
    <property type="match status" value="1"/>
</dbReference>
<evidence type="ECO:0000259" key="1">
    <source>
        <dbReference type="Pfam" id="PF13456"/>
    </source>
</evidence>
<dbReference type="InterPro" id="IPR002156">
    <property type="entry name" value="RNaseH_domain"/>
</dbReference>
<dbReference type="InterPro" id="IPR044730">
    <property type="entry name" value="RNase_H-like_dom_plant"/>
</dbReference>
<dbReference type="Pfam" id="PF13456">
    <property type="entry name" value="RVT_3"/>
    <property type="match status" value="1"/>
</dbReference>
<proteinExistence type="predicted"/>
<dbReference type="GO" id="GO:0004523">
    <property type="term" value="F:RNA-DNA hybrid ribonuclease activity"/>
    <property type="evidence" value="ECO:0007669"/>
    <property type="project" value="InterPro"/>
</dbReference>
<keyword evidence="3" id="KW-1185">Reference proteome</keyword>
<dbReference type="InterPro" id="IPR036397">
    <property type="entry name" value="RNaseH_sf"/>
</dbReference>
<evidence type="ECO:0000313" key="3">
    <source>
        <dbReference type="Proteomes" id="UP001281410"/>
    </source>
</evidence>
<reference evidence="2" key="1">
    <citation type="journal article" date="2023" name="Plant J.">
        <title>Genome sequences and population genomics provide insights into the demographic history, inbreeding, and mutation load of two 'living fossil' tree species of Dipteronia.</title>
        <authorList>
            <person name="Feng Y."/>
            <person name="Comes H.P."/>
            <person name="Chen J."/>
            <person name="Zhu S."/>
            <person name="Lu R."/>
            <person name="Zhang X."/>
            <person name="Li P."/>
            <person name="Qiu J."/>
            <person name="Olsen K.M."/>
            <person name="Qiu Y."/>
        </authorList>
    </citation>
    <scope>NUCLEOTIDE SEQUENCE</scope>
    <source>
        <strain evidence="2">NBL</strain>
    </source>
</reference>
<dbReference type="PANTHER" id="PTHR47074:SF11">
    <property type="entry name" value="REVERSE TRANSCRIPTASE-LIKE PROTEIN"/>
    <property type="match status" value="1"/>
</dbReference>
<organism evidence="2 3">
    <name type="scientific">Dipteronia sinensis</name>
    <dbReference type="NCBI Taxonomy" id="43782"/>
    <lineage>
        <taxon>Eukaryota</taxon>
        <taxon>Viridiplantae</taxon>
        <taxon>Streptophyta</taxon>
        <taxon>Embryophyta</taxon>
        <taxon>Tracheophyta</taxon>
        <taxon>Spermatophyta</taxon>
        <taxon>Magnoliopsida</taxon>
        <taxon>eudicotyledons</taxon>
        <taxon>Gunneridae</taxon>
        <taxon>Pentapetalae</taxon>
        <taxon>rosids</taxon>
        <taxon>malvids</taxon>
        <taxon>Sapindales</taxon>
        <taxon>Sapindaceae</taxon>
        <taxon>Hippocastanoideae</taxon>
        <taxon>Acereae</taxon>
        <taxon>Dipteronia</taxon>
    </lineage>
</organism>
<gene>
    <name evidence="2" type="ORF">Dsin_015337</name>
</gene>
<name>A0AAE0ABL5_9ROSI</name>
<dbReference type="CDD" id="cd06222">
    <property type="entry name" value="RNase_H_like"/>
    <property type="match status" value="1"/>
</dbReference>
<feature type="domain" description="RNase H type-1" evidence="1">
    <location>
        <begin position="6"/>
        <end position="88"/>
    </location>
</feature>
<sequence>MIASYGPLFAEVVAVLMGITFAFESNFVPFVVETDSLGVVNLVSDGSQVAVDIVLIINDIIARLRYDLRCKVTFVSGKADFVAHNLSKLGLEIHRRHRWKLAGVELPLRSFSRPSTPPVEARWGRTASPELFTAFDATGGCWFSPFLSFRFEETELTRVLT</sequence>
<dbReference type="AlphaFoldDB" id="A0AAE0ABL5"/>
<dbReference type="InterPro" id="IPR052929">
    <property type="entry name" value="RNase_H-like_EbsB-rel"/>
</dbReference>
<comment type="caution">
    <text evidence="2">The sequence shown here is derived from an EMBL/GenBank/DDBJ whole genome shotgun (WGS) entry which is preliminary data.</text>
</comment>
<dbReference type="Gene3D" id="3.30.420.10">
    <property type="entry name" value="Ribonuclease H-like superfamily/Ribonuclease H"/>
    <property type="match status" value="1"/>
</dbReference>